<evidence type="ECO:0000313" key="7">
    <source>
        <dbReference type="EMBL" id="CAH9082911.1"/>
    </source>
</evidence>
<dbReference type="GO" id="GO:0004222">
    <property type="term" value="F:metalloendopeptidase activity"/>
    <property type="evidence" value="ECO:0007669"/>
    <property type="project" value="InterPro"/>
</dbReference>
<dbReference type="PANTHER" id="PTHR21711:SF0">
    <property type="entry name" value="MITOCHONDRIAL INNER MEMBRANE PROTEASE ATP23 HOMOLOG"/>
    <property type="match status" value="1"/>
</dbReference>
<keyword evidence="3 6" id="KW-0479">Metal-binding</keyword>
<dbReference type="Pfam" id="PF09768">
    <property type="entry name" value="Peptidase_M76"/>
    <property type="match status" value="1"/>
</dbReference>
<comment type="similarity">
    <text evidence="1 6">Belongs to the peptidase M76 family.</text>
</comment>
<keyword evidence="8" id="KW-1185">Reference proteome</keyword>
<gene>
    <name evidence="7" type="ORF">CEURO_LOCUS8459</name>
</gene>
<comment type="caution">
    <text evidence="7">The sequence shown here is derived from an EMBL/GenBank/DDBJ whole genome shotgun (WGS) entry which is preliminary data.</text>
</comment>
<dbReference type="GO" id="GO:0046872">
    <property type="term" value="F:metal ion binding"/>
    <property type="evidence" value="ECO:0007669"/>
    <property type="project" value="UniProtKB-KW"/>
</dbReference>
<dbReference type="InterPro" id="IPR019165">
    <property type="entry name" value="Peptidase_M76_ATP23"/>
</dbReference>
<keyword evidence="2 6" id="KW-0645">Protease</keyword>
<reference evidence="7" key="1">
    <citation type="submission" date="2022-07" db="EMBL/GenBank/DDBJ databases">
        <authorList>
            <person name="Macas J."/>
            <person name="Novak P."/>
            <person name="Neumann P."/>
        </authorList>
    </citation>
    <scope>NUCLEOTIDE SEQUENCE</scope>
</reference>
<evidence type="ECO:0000313" key="8">
    <source>
        <dbReference type="Proteomes" id="UP001152484"/>
    </source>
</evidence>
<dbReference type="GO" id="GO:0033615">
    <property type="term" value="P:mitochondrial proton-transporting ATP synthase complex assembly"/>
    <property type="evidence" value="ECO:0007669"/>
    <property type="project" value="TreeGrafter"/>
</dbReference>
<organism evidence="7 8">
    <name type="scientific">Cuscuta europaea</name>
    <name type="common">European dodder</name>
    <dbReference type="NCBI Taxonomy" id="41803"/>
    <lineage>
        <taxon>Eukaryota</taxon>
        <taxon>Viridiplantae</taxon>
        <taxon>Streptophyta</taxon>
        <taxon>Embryophyta</taxon>
        <taxon>Tracheophyta</taxon>
        <taxon>Spermatophyta</taxon>
        <taxon>Magnoliopsida</taxon>
        <taxon>eudicotyledons</taxon>
        <taxon>Gunneridae</taxon>
        <taxon>Pentapetalae</taxon>
        <taxon>asterids</taxon>
        <taxon>lamiids</taxon>
        <taxon>Solanales</taxon>
        <taxon>Convolvulaceae</taxon>
        <taxon>Cuscuteae</taxon>
        <taxon>Cuscuta</taxon>
        <taxon>Cuscuta subgen. Cuscuta</taxon>
    </lineage>
</organism>
<protein>
    <recommendedName>
        <fullName evidence="6">Mitochondrial inner membrane protease ATP23</fullName>
        <ecNumber evidence="6">3.4.24.-</ecNumber>
    </recommendedName>
</protein>
<dbReference type="GO" id="GO:0034982">
    <property type="term" value="P:mitochondrial protein processing"/>
    <property type="evidence" value="ECO:0007669"/>
    <property type="project" value="TreeGrafter"/>
</dbReference>
<evidence type="ECO:0000256" key="3">
    <source>
        <dbReference type="ARBA" id="ARBA00022723"/>
    </source>
</evidence>
<keyword evidence="5 6" id="KW-0482">Metalloprotease</keyword>
<dbReference type="PANTHER" id="PTHR21711">
    <property type="entry name" value="MITOCHONDRIAL INNER MEMBRANE PROTEASE"/>
    <property type="match status" value="1"/>
</dbReference>
<dbReference type="GO" id="GO:0005739">
    <property type="term" value="C:mitochondrion"/>
    <property type="evidence" value="ECO:0007669"/>
    <property type="project" value="GOC"/>
</dbReference>
<dbReference type="EMBL" id="CAMAPE010000016">
    <property type="protein sequence ID" value="CAH9082911.1"/>
    <property type="molecule type" value="Genomic_DNA"/>
</dbReference>
<dbReference type="Proteomes" id="UP001152484">
    <property type="component" value="Unassembled WGS sequence"/>
</dbReference>
<dbReference type="OrthoDB" id="285308at2759"/>
<dbReference type="EC" id="3.4.24.-" evidence="6"/>
<evidence type="ECO:0000256" key="5">
    <source>
        <dbReference type="ARBA" id="ARBA00023049"/>
    </source>
</evidence>
<sequence>MKMGNDAGTGSTVKGGKTVEECQRMIQKSLRTPMVKFLRERVEKAGCGMGENFFKAIRCDQSVGGGYAPGEGIVVCSNHMNIQDEVNQVVIHALIHAYDDCRANIDWTDCAHLACSKIRANHLSGDCHYKREFLRGNLKIRGHEQFVPGWERYLELYECKLPYILNKLLHFPWKILDDGVRETTSDKGAEASLQ</sequence>
<evidence type="ECO:0000256" key="2">
    <source>
        <dbReference type="ARBA" id="ARBA00022670"/>
    </source>
</evidence>
<dbReference type="AlphaFoldDB" id="A0A9P1E6K2"/>
<name>A0A9P1E6K2_CUSEU</name>
<proteinExistence type="inferred from homology"/>
<evidence type="ECO:0000256" key="6">
    <source>
        <dbReference type="RuleBase" id="RU364057"/>
    </source>
</evidence>
<keyword evidence="4 6" id="KW-0378">Hydrolase</keyword>
<evidence type="ECO:0000256" key="4">
    <source>
        <dbReference type="ARBA" id="ARBA00022801"/>
    </source>
</evidence>
<accession>A0A9P1E6K2</accession>
<evidence type="ECO:0000256" key="1">
    <source>
        <dbReference type="ARBA" id="ARBA00009915"/>
    </source>
</evidence>